<protein>
    <recommendedName>
        <fullName evidence="3">Carboxylic ester hydrolase</fullName>
        <ecNumber evidence="3">3.1.1.-</ecNumber>
    </recommendedName>
</protein>
<organism evidence="5 6">
    <name type="scientific">Sinosporangium siamense</name>
    <dbReference type="NCBI Taxonomy" id="1367973"/>
    <lineage>
        <taxon>Bacteria</taxon>
        <taxon>Bacillati</taxon>
        <taxon>Actinomycetota</taxon>
        <taxon>Actinomycetes</taxon>
        <taxon>Streptosporangiales</taxon>
        <taxon>Streptosporangiaceae</taxon>
        <taxon>Sinosporangium</taxon>
    </lineage>
</organism>
<name>A0A919V501_9ACTN</name>
<dbReference type="PROSITE" id="PS00122">
    <property type="entry name" value="CARBOXYLESTERASE_B_1"/>
    <property type="match status" value="1"/>
</dbReference>
<sequence length="474" mass="49611">MIVKTSAGEVRGVEEDGVRRFLGVPYAAPPYGAGRFAPPRPHEPWEGVRDALSFGASPPQIPYTKGLEKVLPSVVVPGDDMLNVNIWTPSGAEGAPVMVWMYGGGLTRGSNAIATYDGRAFARDGVVLVSVNYRIGAEGFSVLSDAPANLGLADQLAALRWVRENIAAFGGDPARVTVFGQSAGGGTVAALLAHPEASVLMAGAIVMSGPIGPGGGDSGKITELMAADLGIPRTREAFAAVSPEDLLACQTRVMGGATALSGGPGFGGVVGQEPLPVDPGAALLAGAGKDIPLMLGYTAEEARLWLAPTGLKITWLLLLAARLKLKIPRKAVRLYYRNRPGATAGDVFGALVTDLMLRVPKNNLADARSGRTWMYEFAWKSPVLGLGAAHALELGFVFDTLDSADAEAFAGPGRPQALADEMHAAWVRFAATGDPGWAEWDASRPVMTFDSPGSRVVHAPREEERAVLSLTGRR</sequence>
<dbReference type="RefSeq" id="WP_204025304.1">
    <property type="nucleotide sequence ID" value="NZ_BOOW01000016.1"/>
</dbReference>
<reference evidence="5" key="1">
    <citation type="submission" date="2021-01" db="EMBL/GenBank/DDBJ databases">
        <title>Whole genome shotgun sequence of Sinosporangium siamense NBRC 109515.</title>
        <authorList>
            <person name="Komaki H."/>
            <person name="Tamura T."/>
        </authorList>
    </citation>
    <scope>NUCLEOTIDE SEQUENCE</scope>
    <source>
        <strain evidence="5">NBRC 109515</strain>
    </source>
</reference>
<dbReference type="InterPro" id="IPR029058">
    <property type="entry name" value="AB_hydrolase_fold"/>
</dbReference>
<proteinExistence type="inferred from homology"/>
<dbReference type="Proteomes" id="UP000606172">
    <property type="component" value="Unassembled WGS sequence"/>
</dbReference>
<keyword evidence="6" id="KW-1185">Reference proteome</keyword>
<dbReference type="Gene3D" id="3.40.50.1820">
    <property type="entry name" value="alpha/beta hydrolase"/>
    <property type="match status" value="1"/>
</dbReference>
<evidence type="ECO:0000259" key="4">
    <source>
        <dbReference type="Pfam" id="PF00135"/>
    </source>
</evidence>
<dbReference type="InterPro" id="IPR050309">
    <property type="entry name" value="Type-B_Carboxylest/Lipase"/>
</dbReference>
<dbReference type="InterPro" id="IPR019826">
    <property type="entry name" value="Carboxylesterase_B_AS"/>
</dbReference>
<dbReference type="InterPro" id="IPR002018">
    <property type="entry name" value="CarbesteraseB"/>
</dbReference>
<dbReference type="GO" id="GO:0016787">
    <property type="term" value="F:hydrolase activity"/>
    <property type="evidence" value="ECO:0007669"/>
    <property type="project" value="UniProtKB-KW"/>
</dbReference>
<comment type="caution">
    <text evidence="5">The sequence shown here is derived from an EMBL/GenBank/DDBJ whole genome shotgun (WGS) entry which is preliminary data.</text>
</comment>
<comment type="similarity">
    <text evidence="1 3">Belongs to the type-B carboxylesterase/lipase family.</text>
</comment>
<dbReference type="EMBL" id="BOOW01000016">
    <property type="protein sequence ID" value="GII92460.1"/>
    <property type="molecule type" value="Genomic_DNA"/>
</dbReference>
<dbReference type="AlphaFoldDB" id="A0A919V501"/>
<evidence type="ECO:0000256" key="3">
    <source>
        <dbReference type="RuleBase" id="RU361235"/>
    </source>
</evidence>
<feature type="domain" description="Carboxylesterase type B" evidence="4">
    <location>
        <begin position="2"/>
        <end position="437"/>
    </location>
</feature>
<evidence type="ECO:0000313" key="6">
    <source>
        <dbReference type="Proteomes" id="UP000606172"/>
    </source>
</evidence>
<accession>A0A919V501</accession>
<dbReference type="SUPFAM" id="SSF53474">
    <property type="entry name" value="alpha/beta-Hydrolases"/>
    <property type="match status" value="1"/>
</dbReference>
<keyword evidence="2 3" id="KW-0378">Hydrolase</keyword>
<dbReference type="Pfam" id="PF00135">
    <property type="entry name" value="COesterase"/>
    <property type="match status" value="1"/>
</dbReference>
<gene>
    <name evidence="5" type="ORF">Ssi02_26910</name>
</gene>
<evidence type="ECO:0000256" key="1">
    <source>
        <dbReference type="ARBA" id="ARBA00005964"/>
    </source>
</evidence>
<evidence type="ECO:0000313" key="5">
    <source>
        <dbReference type="EMBL" id="GII92460.1"/>
    </source>
</evidence>
<dbReference type="PANTHER" id="PTHR11559">
    <property type="entry name" value="CARBOXYLESTERASE"/>
    <property type="match status" value="1"/>
</dbReference>
<evidence type="ECO:0000256" key="2">
    <source>
        <dbReference type="ARBA" id="ARBA00022801"/>
    </source>
</evidence>
<dbReference type="EC" id="3.1.1.-" evidence="3"/>